<evidence type="ECO:0000313" key="9">
    <source>
        <dbReference type="Proteomes" id="UP000838763"/>
    </source>
</evidence>
<keyword evidence="9" id="KW-1185">Reference proteome</keyword>
<dbReference type="GO" id="GO:0005737">
    <property type="term" value="C:cytoplasm"/>
    <property type="evidence" value="ECO:0007669"/>
    <property type="project" value="TreeGrafter"/>
</dbReference>
<dbReference type="GO" id="GO:0030246">
    <property type="term" value="F:carbohydrate binding"/>
    <property type="evidence" value="ECO:0007669"/>
    <property type="project" value="UniProtKB-UniRule"/>
</dbReference>
<dbReference type="PANTHER" id="PTHR11122:SF13">
    <property type="entry name" value="GLUCOSE-6-PHOSPHATE 1-EPIMERASE"/>
    <property type="match status" value="1"/>
</dbReference>
<dbReference type="OrthoDB" id="1659429at2759"/>
<dbReference type="Pfam" id="PF01263">
    <property type="entry name" value="Aldose_epim"/>
    <property type="match status" value="1"/>
</dbReference>
<dbReference type="EC" id="5.1.3.15" evidence="3 5"/>
<dbReference type="InterPro" id="IPR014718">
    <property type="entry name" value="GH-type_carb-bd"/>
</dbReference>
<gene>
    <name evidence="8" type="ORF">PPNO1_LOCUS8335</name>
</gene>
<comment type="catalytic activity">
    <reaction evidence="1">
        <text>alpha-D-glucose 6-phosphate = beta-D-glucose 6-phosphate</text>
        <dbReference type="Rhea" id="RHEA:16249"/>
        <dbReference type="ChEBI" id="CHEBI:58225"/>
        <dbReference type="ChEBI" id="CHEBI:58247"/>
        <dbReference type="EC" id="5.1.3.15"/>
    </reaction>
</comment>
<feature type="active site" evidence="6">
    <location>
        <position position="162"/>
    </location>
</feature>
<dbReference type="Proteomes" id="UP000838763">
    <property type="component" value="Unassembled WGS sequence"/>
</dbReference>
<comment type="caution">
    <text evidence="8">The sequence shown here is derived from an EMBL/GenBank/DDBJ whole genome shotgun (WGS) entry which is preliminary data.</text>
</comment>
<dbReference type="InterPro" id="IPR025532">
    <property type="entry name" value="G6P_1-epimerase"/>
</dbReference>
<accession>A0A9P1HAR1</accession>
<sequence>MDRPNKPAALASTPGLPPQAQVTTSHNNERVSAVLPTGDSVEVLLHGATVISWKDASGAEKLWVSDAAKLDGSKPHGFARNAKWDFLGKSTSESTEGSSSSDGSVKLDFGLSSGTLGDDWKAKWGYSFGLVYSVTLSPGNLTTTLVVSNEGEEAFEFQALLHTYLRISDIASTEVVGLENSSFLDKVDGPKTKTQSGAIKITGETDRVYNPETSPKDAVRVVESGKSTVSLVRDNLPDVVPKDGWKTMICVEAGIVRSWTKLEKGDVFEGGQTLSAN</sequence>
<feature type="region of interest" description="Disordered" evidence="7">
    <location>
        <begin position="1"/>
        <end position="26"/>
    </location>
</feature>
<dbReference type="AlphaFoldDB" id="A0A9P1HAR1"/>
<dbReference type="EMBL" id="CALLCH030000018">
    <property type="protein sequence ID" value="CAI4218761.1"/>
    <property type="molecule type" value="Genomic_DNA"/>
</dbReference>
<dbReference type="PANTHER" id="PTHR11122">
    <property type="entry name" value="APOSPORY-ASSOCIATED PROTEIN C-RELATED"/>
    <property type="match status" value="1"/>
</dbReference>
<evidence type="ECO:0000256" key="6">
    <source>
        <dbReference type="PIRSR" id="PIRSR016020-1"/>
    </source>
</evidence>
<dbReference type="Gene3D" id="2.70.98.10">
    <property type="match status" value="1"/>
</dbReference>
<dbReference type="PIRSF" id="PIRSF016020">
    <property type="entry name" value="PHexose_mutarotase"/>
    <property type="match status" value="1"/>
</dbReference>
<comment type="similarity">
    <text evidence="2 5">Belongs to the glucose-6-phosphate 1-epimerase family.</text>
</comment>
<evidence type="ECO:0000256" key="5">
    <source>
        <dbReference type="PIRNR" id="PIRNR016020"/>
    </source>
</evidence>
<dbReference type="SUPFAM" id="SSF74650">
    <property type="entry name" value="Galactose mutarotase-like"/>
    <property type="match status" value="1"/>
</dbReference>
<evidence type="ECO:0000313" key="8">
    <source>
        <dbReference type="EMBL" id="CAI4218761.1"/>
    </source>
</evidence>
<evidence type="ECO:0000256" key="3">
    <source>
        <dbReference type="ARBA" id="ARBA00012083"/>
    </source>
</evidence>
<evidence type="ECO:0000256" key="2">
    <source>
        <dbReference type="ARBA" id="ARBA00005866"/>
    </source>
</evidence>
<feature type="active site" evidence="6">
    <location>
        <position position="252"/>
    </location>
</feature>
<dbReference type="GO" id="GO:0005975">
    <property type="term" value="P:carbohydrate metabolic process"/>
    <property type="evidence" value="ECO:0007669"/>
    <property type="project" value="InterPro"/>
</dbReference>
<evidence type="ECO:0000256" key="7">
    <source>
        <dbReference type="SAM" id="MobiDB-lite"/>
    </source>
</evidence>
<comment type="function">
    <text evidence="5">Catalyzes the interconversion between the alpha and beta anomers from at least three hexose 6-phosphate sugars (Glc6P, Gal6P, and Man6P).</text>
</comment>
<dbReference type="InterPro" id="IPR008183">
    <property type="entry name" value="Aldose_1/G6P_1-epimerase"/>
</dbReference>
<dbReference type="InterPro" id="IPR011013">
    <property type="entry name" value="Gal_mutarotase_sf_dom"/>
</dbReference>
<protein>
    <recommendedName>
        <fullName evidence="3 5">Glucose-6-phosphate 1-epimerase</fullName>
        <ecNumber evidence="3 5">5.1.3.15</ecNumber>
    </recommendedName>
</protein>
<keyword evidence="4 5" id="KW-0413">Isomerase</keyword>
<name>A0A9P1HAR1_9PEZI</name>
<evidence type="ECO:0000256" key="1">
    <source>
        <dbReference type="ARBA" id="ARBA00001096"/>
    </source>
</evidence>
<evidence type="ECO:0000256" key="4">
    <source>
        <dbReference type="ARBA" id="ARBA00023235"/>
    </source>
</evidence>
<proteinExistence type="inferred from homology"/>
<dbReference type="GO" id="GO:0047938">
    <property type="term" value="F:glucose-6-phosphate 1-epimerase activity"/>
    <property type="evidence" value="ECO:0007669"/>
    <property type="project" value="UniProtKB-UniRule"/>
</dbReference>
<reference evidence="8" key="1">
    <citation type="submission" date="2022-11" db="EMBL/GenBank/DDBJ databases">
        <authorList>
            <person name="Scott C."/>
            <person name="Bruce N."/>
        </authorList>
    </citation>
    <scope>NUCLEOTIDE SEQUENCE</scope>
</reference>
<organism evidence="8 9">
    <name type="scientific">Parascedosporium putredinis</name>
    <dbReference type="NCBI Taxonomy" id="1442378"/>
    <lineage>
        <taxon>Eukaryota</taxon>
        <taxon>Fungi</taxon>
        <taxon>Dikarya</taxon>
        <taxon>Ascomycota</taxon>
        <taxon>Pezizomycotina</taxon>
        <taxon>Sordariomycetes</taxon>
        <taxon>Hypocreomycetidae</taxon>
        <taxon>Microascales</taxon>
        <taxon>Microascaceae</taxon>
        <taxon>Parascedosporium</taxon>
    </lineage>
</organism>